<evidence type="ECO:0000313" key="2">
    <source>
        <dbReference type="EMBL" id="DBA02796.1"/>
    </source>
</evidence>
<protein>
    <recommendedName>
        <fullName evidence="1">Copine C-terminal domain-containing protein</fullName>
    </recommendedName>
</protein>
<sequence>MSLESSNVVFAVDYTAANQTQGEVSFHGRSLHTIDPNRALDNPYEEIMSRIGRVMNEFDDDQCIPVYGFGDATTTSKSVFSLTPAAAGCRGFRDALQQYRNRTPYVSMAGPFNLAPAIRATIALAQQAEKSFHLLFIIAANGDLTPECERDTIAAIVEAANHPIGQPATDSPVLRVAYGSQRCSCASVCVWQPLWCLVLATDHGCVEYDALTCRWLISMR</sequence>
<feature type="domain" description="Copine C-terminal" evidence="1">
    <location>
        <begin position="30"/>
        <end position="164"/>
    </location>
</feature>
<organism evidence="2 3">
    <name type="scientific">Lagenidium giganteum</name>
    <dbReference type="NCBI Taxonomy" id="4803"/>
    <lineage>
        <taxon>Eukaryota</taxon>
        <taxon>Sar</taxon>
        <taxon>Stramenopiles</taxon>
        <taxon>Oomycota</taxon>
        <taxon>Peronosporomycetes</taxon>
        <taxon>Pythiales</taxon>
        <taxon>Pythiaceae</taxon>
    </lineage>
</organism>
<gene>
    <name evidence="2" type="ORF">N0F65_006586</name>
</gene>
<reference evidence="2" key="2">
    <citation type="journal article" date="2023" name="Microbiol Resour">
        <title>Decontamination and Annotation of the Draft Genome Sequence of the Oomycete Lagenidium giganteum ARSEF 373.</title>
        <authorList>
            <person name="Morgan W.R."/>
            <person name="Tartar A."/>
        </authorList>
    </citation>
    <scope>NUCLEOTIDE SEQUENCE</scope>
    <source>
        <strain evidence="2">ARSEF 373</strain>
    </source>
</reference>
<comment type="caution">
    <text evidence="2">The sequence shown here is derived from an EMBL/GenBank/DDBJ whole genome shotgun (WGS) entry which is preliminary data.</text>
</comment>
<dbReference type="GO" id="GO:0016567">
    <property type="term" value="P:protein ubiquitination"/>
    <property type="evidence" value="ECO:0007669"/>
    <property type="project" value="TreeGrafter"/>
</dbReference>
<dbReference type="GO" id="GO:0005634">
    <property type="term" value="C:nucleus"/>
    <property type="evidence" value="ECO:0007669"/>
    <property type="project" value="TreeGrafter"/>
</dbReference>
<dbReference type="GO" id="GO:0004842">
    <property type="term" value="F:ubiquitin-protein transferase activity"/>
    <property type="evidence" value="ECO:0007669"/>
    <property type="project" value="TreeGrafter"/>
</dbReference>
<evidence type="ECO:0000259" key="1">
    <source>
        <dbReference type="Pfam" id="PF07002"/>
    </source>
</evidence>
<dbReference type="EMBL" id="DAKRPA010000026">
    <property type="protein sequence ID" value="DBA02796.1"/>
    <property type="molecule type" value="Genomic_DNA"/>
</dbReference>
<keyword evidence="3" id="KW-1185">Reference proteome</keyword>
<dbReference type="InterPro" id="IPR010734">
    <property type="entry name" value="Copine_C"/>
</dbReference>
<dbReference type="InterPro" id="IPR052079">
    <property type="entry name" value="E3_ligase/Copine_domain"/>
</dbReference>
<dbReference type="Pfam" id="PF07002">
    <property type="entry name" value="Copine"/>
    <property type="match status" value="1"/>
</dbReference>
<dbReference type="PANTHER" id="PTHR45751">
    <property type="entry name" value="COPINE FAMILY PROTEIN 1"/>
    <property type="match status" value="1"/>
</dbReference>
<proteinExistence type="predicted"/>
<evidence type="ECO:0000313" key="3">
    <source>
        <dbReference type="Proteomes" id="UP001146120"/>
    </source>
</evidence>
<dbReference type="AlphaFoldDB" id="A0AAV2Z914"/>
<reference evidence="2" key="1">
    <citation type="submission" date="2022-11" db="EMBL/GenBank/DDBJ databases">
        <authorList>
            <person name="Morgan W.R."/>
            <person name="Tartar A."/>
        </authorList>
    </citation>
    <scope>NUCLEOTIDE SEQUENCE</scope>
    <source>
        <strain evidence="2">ARSEF 373</strain>
    </source>
</reference>
<dbReference type="PANTHER" id="PTHR45751:SF11">
    <property type="entry name" value="COPINE FAMILY PROTEIN 2"/>
    <property type="match status" value="1"/>
</dbReference>
<accession>A0AAV2Z914</accession>
<dbReference type="Proteomes" id="UP001146120">
    <property type="component" value="Unassembled WGS sequence"/>
</dbReference>
<name>A0AAV2Z914_9STRA</name>